<feature type="region of interest" description="Disordered" evidence="2">
    <location>
        <begin position="34"/>
        <end position="53"/>
    </location>
</feature>
<reference evidence="4 5" key="1">
    <citation type="journal article" date="2005" name="DNA Res.">
        <title>Complete genome sequence of the facultative anaerobic magnetotactic bacterium Magnetospirillum sp. strain AMB-1.</title>
        <authorList>
            <person name="Matsunaga T."/>
            <person name="Okamura Y."/>
            <person name="Fukuda Y."/>
            <person name="Wahyudi A.T."/>
            <person name="Murase Y."/>
            <person name="Takeyama H."/>
        </authorList>
    </citation>
    <scope>NUCLEOTIDE SEQUENCE [LARGE SCALE GENOMIC DNA]</scope>
    <source>
        <strain evidence="5">ATCC 700264 / AMB-1</strain>
    </source>
</reference>
<feature type="domain" description="Bacteriophage tail tape measure N-terminal" evidence="3">
    <location>
        <begin position="240"/>
        <end position="433"/>
    </location>
</feature>
<gene>
    <name evidence="4" type="ordered locus">amb1741</name>
</gene>
<dbReference type="OrthoDB" id="363355at2"/>
<keyword evidence="1" id="KW-0175">Coiled coil</keyword>
<evidence type="ECO:0000259" key="3">
    <source>
        <dbReference type="Pfam" id="PF06791"/>
    </source>
</evidence>
<evidence type="ECO:0000313" key="5">
    <source>
        <dbReference type="Proteomes" id="UP000007058"/>
    </source>
</evidence>
<dbReference type="HOGENOM" id="CLU_270297_0_0_5"/>
<sequence length="1205" mass="128802">MTDGVFVTFGADISQFQAAVQQAAGAVDQFADKSKAAGEGGPGQNAHEQAQSVEELRQKMQALGDMVREVSAQVAAQNAQFSAAAQAVPQMSAAIQQSADAVNVSAERATIAAAANRDLAASGDQVRQAAAVTATETASAAARTTTSLASAAAAAGRASDSVRSLNEALASGGERGFGSFAPTVDQMTKRFGSFREAVEEVNKQIRAGNMDIGYANQLVPQMKVAYDEAASSAGKQATKIKESAEATEKLSFASVGARRELIVLAHEAVSGNISRMPGSMMVLAERMGGVSLALMGQVGALAAVAYVSGEVLAHHEKLNQALTQSEANLKATGAAAQISRAELKAYMEQLQDMNGIAREGAEQVVVAFSKMRGVTPSIMADMVRGMEGWVAVTGEEAPAAAAKLGNALSTPSKMLEEVDKNTGRVSAATLAMVAELERAGDIMGARTAAARAFGDAMEQAAKDSLTPFQLAAKEAANNLRLLGDAMTGTSHEGDVLASMMHSVASALEVMRTPAEELGKAFWGVIDIVKMLIETLEYLDEAARAIVGPVAASVANAISAMALAAKGDFAQAAEMLKRTPADIAREWETHTAAMQGHLKGVIDTARDIKAPWLSWSKPEEHAPAPAADKPQRQPEDESIKRAMHLAEQYRSDEMRRADLQGKINELKRGEEALVSRIAQDEKDAGGDQAKLDRLKAERAELERIRQARGEAERQKAEIGDKGGAETALQGLQAQLDRRRDMERHSAEEWHVIERDFWAKALTTAQQGTKDYDQILRRKTQAQKAVDDDIYRTNLADLERQRQAAENGSAERIAIARREADLVKAQMGERSKDYQDALRKIGEMEREAAEQTKRIEREKAEAKRQFARDSLALQAEELAIQQQTGQISALEQIAQLRKLKDQEYALEKKALNDRKALYRQGTVEYQRAMNDLAKLDQKRALDLKKLDAQQLAEHKRVISEWTAPMKGAMSTMVSGVLQGTMTMQQLFGRALEGIATKYAEKGLEIAMDWAENQLAMALSTESSAAQQTAAVTEETTTAIMESQIAAAGSISADAARAAAAAYASICAIPIVGPALAPAAAAEAYASTEAWLGAVAVAERGWGEVPEDNAPALLHKKEMVLPADIADPLRGLMRSMPSYGLPLEMTRNNGIWKMPEPSSEAPARATTMPWPITTPWRCGWRGNAGPAPSSTSPSRSRGTSTPATGSSG</sequence>
<feature type="compositionally biased region" description="Basic and acidic residues" evidence="2">
    <location>
        <begin position="706"/>
        <end position="722"/>
    </location>
</feature>
<dbReference type="AlphaFoldDB" id="Q2W6I0"/>
<dbReference type="EMBL" id="AP007255">
    <property type="protein sequence ID" value="BAE50545.1"/>
    <property type="molecule type" value="Genomic_DNA"/>
</dbReference>
<dbReference type="Proteomes" id="UP000007058">
    <property type="component" value="Chromosome"/>
</dbReference>
<keyword evidence="5" id="KW-1185">Reference proteome</keyword>
<feature type="region of interest" description="Disordered" evidence="2">
    <location>
        <begin position="614"/>
        <end position="636"/>
    </location>
</feature>
<feature type="region of interest" description="Disordered" evidence="2">
    <location>
        <begin position="706"/>
        <end position="726"/>
    </location>
</feature>
<proteinExistence type="predicted"/>
<evidence type="ECO:0000256" key="2">
    <source>
        <dbReference type="SAM" id="MobiDB-lite"/>
    </source>
</evidence>
<evidence type="ECO:0000256" key="1">
    <source>
        <dbReference type="SAM" id="Coils"/>
    </source>
</evidence>
<dbReference type="InterPro" id="IPR009628">
    <property type="entry name" value="Phage_tape_measure_N"/>
</dbReference>
<feature type="coiled-coil region" evidence="1">
    <location>
        <begin position="832"/>
        <end position="875"/>
    </location>
</feature>
<dbReference type="Pfam" id="PF06791">
    <property type="entry name" value="TMP_2"/>
    <property type="match status" value="1"/>
</dbReference>
<dbReference type="KEGG" id="mag:amb1741"/>
<evidence type="ECO:0000313" key="4">
    <source>
        <dbReference type="EMBL" id="BAE50545.1"/>
    </source>
</evidence>
<name>Q2W6I0_PARM1</name>
<dbReference type="STRING" id="342108.amb1741"/>
<feature type="region of interest" description="Disordered" evidence="2">
    <location>
        <begin position="1171"/>
        <end position="1205"/>
    </location>
</feature>
<dbReference type="RefSeq" id="WP_011384146.1">
    <property type="nucleotide sequence ID" value="NC_007626.1"/>
</dbReference>
<protein>
    <submittedName>
        <fullName evidence="4">Phage-related minor tail protein</fullName>
    </submittedName>
</protein>
<organism evidence="4 5">
    <name type="scientific">Paramagnetospirillum magneticum (strain ATCC 700264 / AMB-1)</name>
    <name type="common">Magnetospirillum magneticum</name>
    <dbReference type="NCBI Taxonomy" id="342108"/>
    <lineage>
        <taxon>Bacteria</taxon>
        <taxon>Pseudomonadati</taxon>
        <taxon>Pseudomonadota</taxon>
        <taxon>Alphaproteobacteria</taxon>
        <taxon>Rhodospirillales</taxon>
        <taxon>Magnetospirillaceae</taxon>
        <taxon>Paramagnetospirillum</taxon>
    </lineage>
</organism>
<accession>Q2W6I0</accession>
<feature type="compositionally biased region" description="Low complexity" evidence="2">
    <location>
        <begin position="1181"/>
        <end position="1205"/>
    </location>
</feature>